<sequence length="117" mass="13500">LLSIPGVTKYLIHQSRLFARSGLDLDRKFTKVRYNKPAISFFLSFLVRSNALVSLPWVTNTVKRSDGQAVDLASTIRTQTYSRESHPNDSPQEEEEEDEDELEFLHKAVLEEKDELF</sequence>
<gene>
    <name evidence="2" type="ORF">PMAYCL1PPCAC_27329</name>
</gene>
<feature type="region of interest" description="Disordered" evidence="1">
    <location>
        <begin position="76"/>
        <end position="102"/>
    </location>
</feature>
<name>A0AAN5IA45_9BILA</name>
<reference evidence="3" key="1">
    <citation type="submission" date="2022-10" db="EMBL/GenBank/DDBJ databases">
        <title>Genome assembly of Pristionchus species.</title>
        <authorList>
            <person name="Yoshida K."/>
            <person name="Sommer R.J."/>
        </authorList>
    </citation>
    <scope>NUCLEOTIDE SEQUENCE [LARGE SCALE GENOMIC DNA]</scope>
    <source>
        <strain evidence="3">RS5460</strain>
    </source>
</reference>
<evidence type="ECO:0000256" key="1">
    <source>
        <dbReference type="SAM" id="MobiDB-lite"/>
    </source>
</evidence>
<dbReference type="AlphaFoldDB" id="A0AAN5IA45"/>
<feature type="non-terminal residue" evidence="2">
    <location>
        <position position="117"/>
    </location>
</feature>
<evidence type="ECO:0000313" key="2">
    <source>
        <dbReference type="EMBL" id="GMR57134.1"/>
    </source>
</evidence>
<feature type="non-terminal residue" evidence="2">
    <location>
        <position position="1"/>
    </location>
</feature>
<dbReference type="Proteomes" id="UP001328107">
    <property type="component" value="Unassembled WGS sequence"/>
</dbReference>
<keyword evidence="3" id="KW-1185">Reference proteome</keyword>
<accession>A0AAN5IA45</accession>
<dbReference type="EMBL" id="BTRK01000006">
    <property type="protein sequence ID" value="GMR57134.1"/>
    <property type="molecule type" value="Genomic_DNA"/>
</dbReference>
<protein>
    <submittedName>
        <fullName evidence="2">Uncharacterized protein</fullName>
    </submittedName>
</protein>
<feature type="compositionally biased region" description="Acidic residues" evidence="1">
    <location>
        <begin position="91"/>
        <end position="102"/>
    </location>
</feature>
<proteinExistence type="predicted"/>
<comment type="caution">
    <text evidence="2">The sequence shown here is derived from an EMBL/GenBank/DDBJ whole genome shotgun (WGS) entry which is preliminary data.</text>
</comment>
<organism evidence="2 3">
    <name type="scientific">Pristionchus mayeri</name>
    <dbReference type="NCBI Taxonomy" id="1317129"/>
    <lineage>
        <taxon>Eukaryota</taxon>
        <taxon>Metazoa</taxon>
        <taxon>Ecdysozoa</taxon>
        <taxon>Nematoda</taxon>
        <taxon>Chromadorea</taxon>
        <taxon>Rhabditida</taxon>
        <taxon>Rhabditina</taxon>
        <taxon>Diplogasteromorpha</taxon>
        <taxon>Diplogasteroidea</taxon>
        <taxon>Neodiplogasteridae</taxon>
        <taxon>Pristionchus</taxon>
    </lineage>
</organism>
<evidence type="ECO:0000313" key="3">
    <source>
        <dbReference type="Proteomes" id="UP001328107"/>
    </source>
</evidence>